<reference evidence="4" key="1">
    <citation type="submission" date="2016-10" db="EMBL/GenBank/DDBJ databases">
        <authorList>
            <person name="Varghese N."/>
            <person name="Submissions S."/>
        </authorList>
    </citation>
    <scope>NUCLEOTIDE SEQUENCE [LARGE SCALE GENOMIC DNA]</scope>
    <source>
        <strain evidence="4">CGMCC 1.6199</strain>
    </source>
</reference>
<keyword evidence="4" id="KW-1185">Reference proteome</keyword>
<feature type="domain" description="GFO/IDH/MocA-like oxidoreductase" evidence="2">
    <location>
        <begin position="132"/>
        <end position="252"/>
    </location>
</feature>
<dbReference type="Pfam" id="PF22725">
    <property type="entry name" value="GFO_IDH_MocA_C3"/>
    <property type="match status" value="1"/>
</dbReference>
<dbReference type="SUPFAM" id="SSF51735">
    <property type="entry name" value="NAD(P)-binding Rossmann-fold domains"/>
    <property type="match status" value="1"/>
</dbReference>
<dbReference type="InterPro" id="IPR052515">
    <property type="entry name" value="Gfo/Idh/MocA_Oxidoreductase"/>
</dbReference>
<dbReference type="RefSeq" id="WP_074597777.1">
    <property type="nucleotide sequence ID" value="NZ_FNHF01000001.1"/>
</dbReference>
<accession>A0A1G9NMA8</accession>
<dbReference type="Pfam" id="PF01408">
    <property type="entry name" value="GFO_IDH_MocA"/>
    <property type="match status" value="1"/>
</dbReference>
<dbReference type="Gene3D" id="3.30.360.10">
    <property type="entry name" value="Dihydrodipicolinate Reductase, domain 2"/>
    <property type="match status" value="1"/>
</dbReference>
<dbReference type="InterPro" id="IPR036291">
    <property type="entry name" value="NAD(P)-bd_dom_sf"/>
</dbReference>
<dbReference type="GO" id="GO:0000166">
    <property type="term" value="F:nucleotide binding"/>
    <property type="evidence" value="ECO:0007669"/>
    <property type="project" value="InterPro"/>
</dbReference>
<dbReference type="STRING" id="482461.SAMN05216244_1063"/>
<name>A0A1G9NMA8_9BACI</name>
<dbReference type="OrthoDB" id="9815825at2"/>
<gene>
    <name evidence="3" type="ORF">SAMN05216244_1063</name>
</gene>
<dbReference type="InterPro" id="IPR055170">
    <property type="entry name" value="GFO_IDH_MocA-like_dom"/>
</dbReference>
<dbReference type="InterPro" id="IPR000683">
    <property type="entry name" value="Gfo/Idh/MocA-like_OxRdtase_N"/>
</dbReference>
<dbReference type="EMBL" id="FNHF01000001">
    <property type="protein sequence ID" value="SDL87491.1"/>
    <property type="molecule type" value="Genomic_DNA"/>
</dbReference>
<protein>
    <submittedName>
        <fullName evidence="3">Predicted dehydrogenase</fullName>
    </submittedName>
</protein>
<evidence type="ECO:0000259" key="1">
    <source>
        <dbReference type="Pfam" id="PF01408"/>
    </source>
</evidence>
<proteinExistence type="predicted"/>
<dbReference type="Proteomes" id="UP000182347">
    <property type="component" value="Unassembled WGS sequence"/>
</dbReference>
<sequence length="342" mass="38532">MINFAVVGCGRVAGVHTEAIAEADHANLYALCDIDQDRIRQYANRYHVENVYTDFEAMLRNPTIDVVNICTPHGLHADMAVRAMEAGKHVMIEKPLAPTLEEADRIIETSRRHRVKATVVQQNRFNEAIQITRRALQNERFGKLTYGTAYIRWRREQDYYDQDAWRGTKAMADGVLMNQAIHTIDLLVWLMGPVKRVTGRTVTSQHRLEMEDLGIAMLEFDSGTLGIVDGTTTIFPSDLGAGLNLFGQNGMVCIGGNAANRIEKWRFGRNFQQEENQVLALQKENPASVYGIGHKHCVKDFVQAIREDRNPFISLEDGRYALKLILAIYQSNATGLPVDLTT</sequence>
<evidence type="ECO:0000259" key="2">
    <source>
        <dbReference type="Pfam" id="PF22725"/>
    </source>
</evidence>
<evidence type="ECO:0000313" key="4">
    <source>
        <dbReference type="Proteomes" id="UP000182347"/>
    </source>
</evidence>
<organism evidence="3 4">
    <name type="scientific">Sediminibacillus halophilus</name>
    <dbReference type="NCBI Taxonomy" id="482461"/>
    <lineage>
        <taxon>Bacteria</taxon>
        <taxon>Bacillati</taxon>
        <taxon>Bacillota</taxon>
        <taxon>Bacilli</taxon>
        <taxon>Bacillales</taxon>
        <taxon>Bacillaceae</taxon>
        <taxon>Sediminibacillus</taxon>
    </lineage>
</organism>
<dbReference type="SUPFAM" id="SSF55347">
    <property type="entry name" value="Glyceraldehyde-3-phosphate dehydrogenase-like, C-terminal domain"/>
    <property type="match status" value="1"/>
</dbReference>
<dbReference type="Gene3D" id="3.40.50.720">
    <property type="entry name" value="NAD(P)-binding Rossmann-like Domain"/>
    <property type="match status" value="1"/>
</dbReference>
<dbReference type="PANTHER" id="PTHR43249">
    <property type="entry name" value="UDP-N-ACETYL-2-AMINO-2-DEOXY-D-GLUCURONATE OXIDASE"/>
    <property type="match status" value="1"/>
</dbReference>
<dbReference type="AlphaFoldDB" id="A0A1G9NMA8"/>
<dbReference type="PANTHER" id="PTHR43249:SF1">
    <property type="entry name" value="D-GLUCOSIDE 3-DEHYDROGENASE"/>
    <property type="match status" value="1"/>
</dbReference>
<feature type="domain" description="Gfo/Idh/MocA-like oxidoreductase N-terminal" evidence="1">
    <location>
        <begin position="2"/>
        <end position="119"/>
    </location>
</feature>
<evidence type="ECO:0000313" key="3">
    <source>
        <dbReference type="EMBL" id="SDL87491.1"/>
    </source>
</evidence>